<dbReference type="OrthoDB" id="9765972at2"/>
<dbReference type="STRING" id="749222.Nitsa_1638"/>
<sequence length="436" mass="50412">MSTSTTIQCPNCGTLIDIDAIFYKQVEEKFKEQQLEERRKLQKELEDRRKEYKAHFDALKAKEEQLREEKERFDEELRRATREQLRKERSKLTEELKGELAKEQAEAMALMQKELEEKSKQIRELSAAKIEIERLKREREELALKAKAEAEAELNKRLAEEKAKAQKYLEEMAQKKLKEIEEAQALKLKEKDEQLKQLQRSLEDAKRKAEQGSMQVQGEALELAIEGWLRSQFPFDSIEEVKKGAFGADCIQTVHTRDAQNCGVICYESKNTKAWSDAWIGKLKQDMLKVGADIGVLVSSVYPPGMERMGWVDGIWVCSLEEFRGSAALLRESLIRVHQAMQREENKADKMTLLYNYLTGNEFQMQLRAIVDGFMQMQNELDKEKRSLMAAWKRRQKLIDSVLANTTEMYGALQGIAGGNALPKIDVLELPEEPEE</sequence>
<dbReference type="Pfam" id="PF09903">
    <property type="entry name" value="DUF2130"/>
    <property type="match status" value="1"/>
</dbReference>
<dbReference type="RefSeq" id="WP_013554573.1">
    <property type="nucleotide sequence ID" value="NC_014935.1"/>
</dbReference>
<dbReference type="eggNOG" id="COG4487">
    <property type="taxonomic scope" value="Bacteria"/>
</dbReference>
<keyword evidence="1" id="KW-0175">Coiled coil</keyword>
<keyword evidence="3" id="KW-1185">Reference proteome</keyword>
<evidence type="ECO:0000256" key="1">
    <source>
        <dbReference type="SAM" id="Coils"/>
    </source>
</evidence>
<reference evidence="2 3" key="1">
    <citation type="journal article" date="2011" name="Stand. Genomic Sci.">
        <title>Complete genome sequence of Nitratifractor salsuginis type strain (E9I37-1).</title>
        <authorList>
            <person name="Anderson I."/>
            <person name="Sikorski J."/>
            <person name="Zeytun A."/>
            <person name="Nolan M."/>
            <person name="Lapidus A."/>
            <person name="Lucas S."/>
            <person name="Hammon N."/>
            <person name="Deshpande S."/>
            <person name="Cheng J.F."/>
            <person name="Tapia R."/>
            <person name="Han C."/>
            <person name="Goodwin L."/>
            <person name="Pitluck S."/>
            <person name="Liolios K."/>
            <person name="Pagani I."/>
            <person name="Ivanova N."/>
            <person name="Huntemann M."/>
            <person name="Mavromatis K."/>
            <person name="Ovchinikova G."/>
            <person name="Pati A."/>
            <person name="Chen A."/>
            <person name="Palaniappan K."/>
            <person name="Land M."/>
            <person name="Hauser L."/>
            <person name="Brambilla E.M."/>
            <person name="Ngatchou-Djao O.D."/>
            <person name="Rohde M."/>
            <person name="Tindall B.J."/>
            <person name="Goker M."/>
            <person name="Detter J.C."/>
            <person name="Woyke T."/>
            <person name="Bristow J."/>
            <person name="Eisen J.A."/>
            <person name="Markowitz V."/>
            <person name="Hugenholtz P."/>
            <person name="Klenk H.P."/>
            <person name="Kyrpides N.C."/>
        </authorList>
    </citation>
    <scope>NUCLEOTIDE SEQUENCE [LARGE SCALE GENOMIC DNA]</scope>
    <source>
        <strain evidence="3">DSM 16511 / JCM 12458 / E9I37-1</strain>
    </source>
</reference>
<dbReference type="KEGG" id="nsa:Nitsa_1638"/>
<accession>E6X0V4</accession>
<dbReference type="AlphaFoldDB" id="E6X0V4"/>
<name>E6X0V4_NITSE</name>
<gene>
    <name evidence="2" type="ordered locus">Nitsa_1638</name>
</gene>
<feature type="coiled-coil region" evidence="1">
    <location>
        <begin position="31"/>
        <end position="215"/>
    </location>
</feature>
<dbReference type="EMBL" id="CP002452">
    <property type="protein sequence ID" value="ADV46886.1"/>
    <property type="molecule type" value="Genomic_DNA"/>
</dbReference>
<organism evidence="2 3">
    <name type="scientific">Nitratifractor salsuginis (strain DSM 16511 / JCM 12458 / E9I37-1)</name>
    <dbReference type="NCBI Taxonomy" id="749222"/>
    <lineage>
        <taxon>Bacteria</taxon>
        <taxon>Pseudomonadati</taxon>
        <taxon>Campylobacterota</taxon>
        <taxon>Epsilonproteobacteria</taxon>
        <taxon>Campylobacterales</taxon>
        <taxon>Sulfurovaceae</taxon>
        <taxon>Nitratifractor</taxon>
    </lineage>
</organism>
<protein>
    <recommendedName>
        <fullName evidence="4">Caldesmon</fullName>
    </recommendedName>
</protein>
<evidence type="ECO:0000313" key="3">
    <source>
        <dbReference type="Proteomes" id="UP000008633"/>
    </source>
</evidence>
<dbReference type="InterPro" id="IPR019219">
    <property type="entry name" value="DUF2130"/>
</dbReference>
<dbReference type="Proteomes" id="UP000008633">
    <property type="component" value="Chromosome"/>
</dbReference>
<evidence type="ECO:0008006" key="4">
    <source>
        <dbReference type="Google" id="ProtNLM"/>
    </source>
</evidence>
<reference evidence="3" key="2">
    <citation type="submission" date="2011-01" db="EMBL/GenBank/DDBJ databases">
        <title>The complete genome of Nitratifractor salsuginis DSM 16511.</title>
        <authorList>
            <consortium name="US DOE Joint Genome Institute (JGI-PGF)"/>
            <person name="Lucas S."/>
            <person name="Copeland A."/>
            <person name="Lapidus A."/>
            <person name="Bruce D."/>
            <person name="Goodwin L."/>
            <person name="Pitluck S."/>
            <person name="Kyrpides N."/>
            <person name="Mavromatis K."/>
            <person name="Ivanova N."/>
            <person name="Mikhailova N."/>
            <person name="Zeytun A."/>
            <person name="Detter J.C."/>
            <person name="Tapia R."/>
            <person name="Han C."/>
            <person name="Land M."/>
            <person name="Hauser L."/>
            <person name="Markowitz V."/>
            <person name="Cheng J.-F."/>
            <person name="Hugenholtz P."/>
            <person name="Woyke T."/>
            <person name="Wu D."/>
            <person name="Tindall B."/>
            <person name="Schuetze A."/>
            <person name="Brambilla E."/>
            <person name="Klenk H.-P."/>
            <person name="Eisen J.A."/>
        </authorList>
    </citation>
    <scope>NUCLEOTIDE SEQUENCE [LARGE SCALE GENOMIC DNA]</scope>
    <source>
        <strain evidence="3">DSM 16511 / JCM 12458 / E9I37-1</strain>
    </source>
</reference>
<proteinExistence type="predicted"/>
<dbReference type="HOGENOM" id="CLU_053673_0_0_7"/>
<evidence type="ECO:0000313" key="2">
    <source>
        <dbReference type="EMBL" id="ADV46886.1"/>
    </source>
</evidence>